<comment type="similarity">
    <text evidence="1">Belongs to the uracil-DNA glycosylase (UDG) superfamily. Type 4 (UDGa) family.</text>
</comment>
<reference evidence="12" key="1">
    <citation type="submission" date="2019-04" db="EMBL/GenBank/DDBJ databases">
        <title>Nocardioides xinjiangensis sp. nov.</title>
        <authorList>
            <person name="Liu S."/>
        </authorList>
    </citation>
    <scope>NUCLEOTIDE SEQUENCE [LARGE SCALE GENOMIC DNA]</scope>
    <source>
        <strain evidence="12">18</strain>
    </source>
</reference>
<dbReference type="GO" id="GO:0046872">
    <property type="term" value="F:metal ion binding"/>
    <property type="evidence" value="ECO:0007669"/>
    <property type="project" value="UniProtKB-KW"/>
</dbReference>
<dbReference type="InterPro" id="IPR051536">
    <property type="entry name" value="UDG_Type-4/5"/>
</dbReference>
<protein>
    <recommendedName>
        <fullName evidence="2">Type-4 uracil-DNA glycosylase</fullName>
    </recommendedName>
</protein>
<organism evidence="11 12">
    <name type="scientific">Glycomyces buryatensis</name>
    <dbReference type="NCBI Taxonomy" id="2570927"/>
    <lineage>
        <taxon>Bacteria</taxon>
        <taxon>Bacillati</taxon>
        <taxon>Actinomycetota</taxon>
        <taxon>Actinomycetes</taxon>
        <taxon>Glycomycetales</taxon>
        <taxon>Glycomycetaceae</taxon>
        <taxon>Glycomyces</taxon>
    </lineage>
</organism>
<evidence type="ECO:0000256" key="4">
    <source>
        <dbReference type="ARBA" id="ARBA00022723"/>
    </source>
</evidence>
<dbReference type="SUPFAM" id="SSF52141">
    <property type="entry name" value="Uracil-DNA glycosylase-like"/>
    <property type="match status" value="1"/>
</dbReference>
<evidence type="ECO:0000256" key="2">
    <source>
        <dbReference type="ARBA" id="ARBA00019403"/>
    </source>
</evidence>
<keyword evidence="4" id="KW-0479">Metal-binding</keyword>
<dbReference type="GO" id="GO:0051539">
    <property type="term" value="F:4 iron, 4 sulfur cluster binding"/>
    <property type="evidence" value="ECO:0007669"/>
    <property type="project" value="UniProtKB-KW"/>
</dbReference>
<dbReference type="EMBL" id="STGY01000066">
    <property type="protein sequence ID" value="THV39540.1"/>
    <property type="molecule type" value="Genomic_DNA"/>
</dbReference>
<gene>
    <name evidence="11" type="ORF">FAB82_18240</name>
</gene>
<evidence type="ECO:0000256" key="8">
    <source>
        <dbReference type="ARBA" id="ARBA00023014"/>
    </source>
</evidence>
<feature type="domain" description="Uracil-DNA glycosylase-like" evidence="10">
    <location>
        <begin position="42"/>
        <end position="204"/>
    </location>
</feature>
<dbReference type="PANTHER" id="PTHR33693">
    <property type="entry name" value="TYPE-5 URACIL-DNA GLYCOSYLASE"/>
    <property type="match status" value="1"/>
</dbReference>
<evidence type="ECO:0000256" key="5">
    <source>
        <dbReference type="ARBA" id="ARBA00022763"/>
    </source>
</evidence>
<keyword evidence="3" id="KW-0004">4Fe-4S</keyword>
<proteinExistence type="inferred from homology"/>
<dbReference type="RefSeq" id="WP_136535958.1">
    <property type="nucleotide sequence ID" value="NZ_STGY01000066.1"/>
</dbReference>
<dbReference type="Pfam" id="PF03167">
    <property type="entry name" value="UDG"/>
    <property type="match status" value="1"/>
</dbReference>
<dbReference type="SMART" id="SM00987">
    <property type="entry name" value="UreE_C"/>
    <property type="match status" value="1"/>
</dbReference>
<dbReference type="AlphaFoldDB" id="A0A4S8Q614"/>
<dbReference type="PANTHER" id="PTHR33693:SF9">
    <property type="entry name" value="TYPE-4 URACIL-DNA GLYCOSYLASE"/>
    <property type="match status" value="1"/>
</dbReference>
<sequence length="222" mass="24045">MTPKTLGADRFVPPGAGIERLEEAAETCEGCELHRDATQTVFGDGSATARIALVGEQPGDDEDRSGRPFTGPSGTLLYRALDQAGIDRGECYVTNAVKHFKFAQLQPGGRRIHKTPTRGEVNACRPWLLAELNAVKPELVVVLGATAGQSLMGPEFRISTRRGIIQDLVHDGLAESMKLMGTVHPSAVLRLRESERKEAFAQMLVDLRKAADFLETGHEKAG</sequence>
<accession>A0A4S8Q614</accession>
<keyword evidence="6" id="KW-0378">Hydrolase</keyword>
<evidence type="ECO:0000256" key="6">
    <source>
        <dbReference type="ARBA" id="ARBA00022801"/>
    </source>
</evidence>
<evidence type="ECO:0000256" key="7">
    <source>
        <dbReference type="ARBA" id="ARBA00023004"/>
    </source>
</evidence>
<keyword evidence="8" id="KW-0411">Iron-sulfur</keyword>
<keyword evidence="9" id="KW-0234">DNA repair</keyword>
<evidence type="ECO:0000259" key="10">
    <source>
        <dbReference type="SMART" id="SM00986"/>
    </source>
</evidence>
<keyword evidence="5" id="KW-0227">DNA damage</keyword>
<dbReference type="GO" id="GO:0097506">
    <property type="term" value="F:deaminated base DNA N-glycosylase activity"/>
    <property type="evidence" value="ECO:0007669"/>
    <property type="project" value="UniProtKB-ARBA"/>
</dbReference>
<evidence type="ECO:0000256" key="1">
    <source>
        <dbReference type="ARBA" id="ARBA00006521"/>
    </source>
</evidence>
<dbReference type="InterPro" id="IPR005273">
    <property type="entry name" value="Ura-DNA_glyco_family4"/>
</dbReference>
<dbReference type="InterPro" id="IPR036895">
    <property type="entry name" value="Uracil-DNA_glycosylase-like_sf"/>
</dbReference>
<dbReference type="NCBIfam" id="TIGR00758">
    <property type="entry name" value="UDG_fam4"/>
    <property type="match status" value="1"/>
</dbReference>
<evidence type="ECO:0000313" key="11">
    <source>
        <dbReference type="EMBL" id="THV39540.1"/>
    </source>
</evidence>
<comment type="caution">
    <text evidence="11">The sequence shown here is derived from an EMBL/GenBank/DDBJ whole genome shotgun (WGS) entry which is preliminary data.</text>
</comment>
<dbReference type="CDD" id="cd10030">
    <property type="entry name" value="UDG-F4_TTUDGA_SPO1dp_like"/>
    <property type="match status" value="1"/>
</dbReference>
<evidence type="ECO:0000313" key="12">
    <source>
        <dbReference type="Proteomes" id="UP000308760"/>
    </source>
</evidence>
<evidence type="ECO:0000256" key="3">
    <source>
        <dbReference type="ARBA" id="ARBA00022485"/>
    </source>
</evidence>
<evidence type="ECO:0000256" key="9">
    <source>
        <dbReference type="ARBA" id="ARBA00023204"/>
    </source>
</evidence>
<reference evidence="11 12" key="2">
    <citation type="submission" date="2019-05" db="EMBL/GenBank/DDBJ databases">
        <title>Glycomyces buryatensis sp. nov.</title>
        <authorList>
            <person name="Nikitina E."/>
        </authorList>
    </citation>
    <scope>NUCLEOTIDE SEQUENCE [LARGE SCALE GENOMIC DNA]</scope>
    <source>
        <strain evidence="11 12">18</strain>
    </source>
</reference>
<dbReference type="Proteomes" id="UP000308760">
    <property type="component" value="Unassembled WGS sequence"/>
</dbReference>
<dbReference type="Gene3D" id="3.40.470.10">
    <property type="entry name" value="Uracil-DNA glycosylase-like domain"/>
    <property type="match status" value="1"/>
</dbReference>
<name>A0A4S8Q614_9ACTN</name>
<dbReference type="OrthoDB" id="5290748at2"/>
<dbReference type="InterPro" id="IPR005122">
    <property type="entry name" value="Uracil-DNA_glycosylase-like"/>
</dbReference>
<keyword evidence="7" id="KW-0408">Iron</keyword>
<dbReference type="GO" id="GO:0006281">
    <property type="term" value="P:DNA repair"/>
    <property type="evidence" value="ECO:0007669"/>
    <property type="project" value="UniProtKB-KW"/>
</dbReference>
<keyword evidence="12" id="KW-1185">Reference proteome</keyword>
<dbReference type="NCBIfam" id="TIGR03914">
    <property type="entry name" value="UDG_fam_dom"/>
    <property type="match status" value="1"/>
</dbReference>
<dbReference type="SMART" id="SM00986">
    <property type="entry name" value="UDG"/>
    <property type="match status" value="1"/>
</dbReference>